<feature type="domain" description="DUF632" evidence="3">
    <location>
        <begin position="117"/>
        <end position="379"/>
    </location>
</feature>
<feature type="compositionally biased region" description="Pro residues" evidence="2">
    <location>
        <begin position="48"/>
        <end position="59"/>
    </location>
</feature>
<evidence type="ECO:0000256" key="1">
    <source>
        <dbReference type="SAM" id="Coils"/>
    </source>
</evidence>
<dbReference type="EMBL" id="CACTIH010003693">
    <property type="protein sequence ID" value="CAA2982369.1"/>
    <property type="molecule type" value="Genomic_DNA"/>
</dbReference>
<feature type="compositionally biased region" description="Basic and acidic residues" evidence="2">
    <location>
        <begin position="430"/>
        <end position="445"/>
    </location>
</feature>
<dbReference type="InterPro" id="IPR006868">
    <property type="entry name" value="DUF630"/>
</dbReference>
<keyword evidence="1" id="KW-0175">Coiled coil</keyword>
<feature type="compositionally biased region" description="Low complexity" evidence="2">
    <location>
        <begin position="61"/>
        <end position="73"/>
    </location>
</feature>
<dbReference type="InterPro" id="IPR006867">
    <property type="entry name" value="DUF632"/>
</dbReference>
<gene>
    <name evidence="5" type="ORF">OLEA9_A039952</name>
</gene>
<dbReference type="Pfam" id="PF04782">
    <property type="entry name" value="DUF632"/>
    <property type="match status" value="1"/>
</dbReference>
<organism evidence="5 6">
    <name type="scientific">Olea europaea subsp. europaea</name>
    <dbReference type="NCBI Taxonomy" id="158383"/>
    <lineage>
        <taxon>Eukaryota</taxon>
        <taxon>Viridiplantae</taxon>
        <taxon>Streptophyta</taxon>
        <taxon>Embryophyta</taxon>
        <taxon>Tracheophyta</taxon>
        <taxon>Spermatophyta</taxon>
        <taxon>Magnoliopsida</taxon>
        <taxon>eudicotyledons</taxon>
        <taxon>Gunneridae</taxon>
        <taxon>Pentapetalae</taxon>
        <taxon>asterids</taxon>
        <taxon>lamiids</taxon>
        <taxon>Lamiales</taxon>
        <taxon>Oleaceae</taxon>
        <taxon>Oleeae</taxon>
        <taxon>Olea</taxon>
    </lineage>
</organism>
<evidence type="ECO:0000313" key="5">
    <source>
        <dbReference type="EMBL" id="CAA2982369.1"/>
    </source>
</evidence>
<dbReference type="PANTHER" id="PTHR21450">
    <property type="entry name" value="PROTEIN ALTERED PHOSPHATE STARVATION RESPONSE 1"/>
    <property type="match status" value="1"/>
</dbReference>
<reference evidence="5 6" key="1">
    <citation type="submission" date="2019-12" db="EMBL/GenBank/DDBJ databases">
        <authorList>
            <person name="Alioto T."/>
            <person name="Alioto T."/>
            <person name="Gomez Garrido J."/>
        </authorList>
    </citation>
    <scope>NUCLEOTIDE SEQUENCE [LARGE SCALE GENOMIC DNA]</scope>
</reference>
<proteinExistence type="predicted"/>
<dbReference type="AlphaFoldDB" id="A0A8S0RR29"/>
<feature type="coiled-coil region" evidence="1">
    <location>
        <begin position="383"/>
        <end position="412"/>
    </location>
</feature>
<dbReference type="PANTHER" id="PTHR21450:SF23">
    <property type="entry name" value="PROTEIN ALTERED PHOSPHATE STARVATION RESPONSE 1"/>
    <property type="match status" value="1"/>
</dbReference>
<feature type="region of interest" description="Disordered" evidence="2">
    <location>
        <begin position="422"/>
        <end position="445"/>
    </location>
</feature>
<dbReference type="Proteomes" id="UP000594638">
    <property type="component" value="Unassembled WGS sequence"/>
</dbReference>
<dbReference type="OrthoDB" id="1919226at2759"/>
<name>A0A8S0RR29_OLEEU</name>
<evidence type="ECO:0000259" key="3">
    <source>
        <dbReference type="Pfam" id="PF04782"/>
    </source>
</evidence>
<evidence type="ECO:0000313" key="6">
    <source>
        <dbReference type="Proteomes" id="UP000594638"/>
    </source>
</evidence>
<feature type="domain" description="DUF630" evidence="4">
    <location>
        <begin position="1"/>
        <end position="36"/>
    </location>
</feature>
<sequence length="511" mass="58096">MKQFVKARQAFSAAHSMYLRSLRTTGSALLHFATGETNLHSHHQHHLPPLPPSPPPHPPRSTTSEATTSSSAIHPPPPPPPLTPPSSSGWDFWDPFMPHAGRSVDEEEWEETTTGKDYKYAKSLSHSLWTWGSSSAFGKYCVDPVGNSMGCVGIDGNTSNCSTVETLYAWEKKLYQEINIMNKNSETMKLEHEKKAAYLRKLEMKRADYVKTEKVKKEVEKFESHILVASQAIETTLAEIVKLRELELYPQLVELVKGLMNMWRRMYECDQVQTDLVQQLKYLNCIPSSDPTFEIHRQATLQLEVVAQQWHLMKAQHDYIQSLTGWLRLSLFEVCNKPVQRTVQVSAIYSLFDDWQRAITNAPDKVASEGIKSFLAVIHAVIEKQAEEQKQKKRAESAFKEHEKKVLELRALECKFGPYSMSESDLSKNPVREKQAAMEASRAKAEDEKAIYEKSGSVTRLVTLNSLQMGLPRVFQALTGFANVCMQTFESVQNRTKRTDDHNSMKLILPQ</sequence>
<dbReference type="Gramene" id="OE9A039952T1">
    <property type="protein sequence ID" value="OE9A039952C1"/>
    <property type="gene ID" value="OE9A039952"/>
</dbReference>
<evidence type="ECO:0000259" key="4">
    <source>
        <dbReference type="Pfam" id="PF04783"/>
    </source>
</evidence>
<dbReference type="Pfam" id="PF04783">
    <property type="entry name" value="DUF630"/>
    <property type="match status" value="1"/>
</dbReference>
<keyword evidence="6" id="KW-1185">Reference proteome</keyword>
<protein>
    <submittedName>
        <fullName evidence="5">Uncharacterized protein</fullName>
    </submittedName>
</protein>
<evidence type="ECO:0000256" key="2">
    <source>
        <dbReference type="SAM" id="MobiDB-lite"/>
    </source>
</evidence>
<accession>A0A8S0RR29</accession>
<feature type="compositionally biased region" description="Pro residues" evidence="2">
    <location>
        <begin position="74"/>
        <end position="84"/>
    </location>
</feature>
<comment type="caution">
    <text evidence="5">The sequence shown here is derived from an EMBL/GenBank/DDBJ whole genome shotgun (WGS) entry which is preliminary data.</text>
</comment>
<feature type="region of interest" description="Disordered" evidence="2">
    <location>
        <begin position="39"/>
        <end position="88"/>
    </location>
</feature>